<organism evidence="3 4">
    <name type="scientific">Cryptococcus neoformans Tu259-1</name>
    <dbReference type="NCBI Taxonomy" id="1230072"/>
    <lineage>
        <taxon>Eukaryota</taxon>
        <taxon>Fungi</taxon>
        <taxon>Dikarya</taxon>
        <taxon>Basidiomycota</taxon>
        <taxon>Agaricomycotina</taxon>
        <taxon>Tremellomycetes</taxon>
        <taxon>Tremellales</taxon>
        <taxon>Cryptococcaceae</taxon>
        <taxon>Cryptococcus</taxon>
        <taxon>Cryptococcus neoformans species complex</taxon>
    </lineage>
</organism>
<evidence type="ECO:0000256" key="2">
    <source>
        <dbReference type="SAM" id="Phobius"/>
    </source>
</evidence>
<evidence type="ECO:0000313" key="3">
    <source>
        <dbReference type="EMBL" id="OXG14380.1"/>
    </source>
</evidence>
<evidence type="ECO:0008006" key="5">
    <source>
        <dbReference type="Google" id="ProtNLM"/>
    </source>
</evidence>
<feature type="transmembrane region" description="Helical" evidence="2">
    <location>
        <begin position="69"/>
        <end position="88"/>
    </location>
</feature>
<dbReference type="Proteomes" id="UP000199727">
    <property type="component" value="Unassembled WGS sequence"/>
</dbReference>
<feature type="transmembrane region" description="Helical" evidence="2">
    <location>
        <begin position="267"/>
        <end position="291"/>
    </location>
</feature>
<keyword evidence="2" id="KW-0812">Transmembrane</keyword>
<gene>
    <name evidence="3" type="ORF">C361_05680</name>
</gene>
<feature type="region of interest" description="Disordered" evidence="1">
    <location>
        <begin position="370"/>
        <end position="423"/>
    </location>
</feature>
<comment type="caution">
    <text evidence="3">The sequence shown here is derived from an EMBL/GenBank/DDBJ whole genome shotgun (WGS) entry which is preliminary data.</text>
</comment>
<dbReference type="AlphaFoldDB" id="A0A854Q8C5"/>
<feature type="transmembrane region" description="Helical" evidence="2">
    <location>
        <begin position="181"/>
        <end position="202"/>
    </location>
</feature>
<dbReference type="OrthoDB" id="2573394at2759"/>
<feature type="transmembrane region" description="Helical" evidence="2">
    <location>
        <begin position="147"/>
        <end position="169"/>
    </location>
</feature>
<feature type="compositionally biased region" description="Basic and acidic residues" evidence="1">
    <location>
        <begin position="394"/>
        <end position="423"/>
    </location>
</feature>
<evidence type="ECO:0000313" key="4">
    <source>
        <dbReference type="Proteomes" id="UP000199727"/>
    </source>
</evidence>
<keyword evidence="2" id="KW-0472">Membrane</keyword>
<feature type="transmembrane region" description="Helical" evidence="2">
    <location>
        <begin position="435"/>
        <end position="453"/>
    </location>
</feature>
<dbReference type="EMBL" id="AMKT01000076">
    <property type="protein sequence ID" value="OXG14380.1"/>
    <property type="molecule type" value="Genomic_DNA"/>
</dbReference>
<name>A0A854Q8C5_CRYNE</name>
<feature type="transmembrane region" description="Helical" evidence="2">
    <location>
        <begin position="20"/>
        <end position="39"/>
    </location>
</feature>
<reference evidence="3 4" key="1">
    <citation type="submission" date="2017-06" db="EMBL/GenBank/DDBJ databases">
        <title>Global population genomics of the pathogenic fungus Cryptococcus neoformans var. grubii.</title>
        <authorList>
            <person name="Cuomo C."/>
            <person name="Litvintseva A."/>
            <person name="Chen Y."/>
            <person name="Young S."/>
            <person name="Zeng Q."/>
            <person name="Chapman S."/>
            <person name="Gujja S."/>
            <person name="Saif S."/>
            <person name="Birren B."/>
        </authorList>
    </citation>
    <scope>NUCLEOTIDE SEQUENCE [LARGE SCALE GENOMIC DNA]</scope>
    <source>
        <strain evidence="3 4">Tu259-1</strain>
    </source>
</reference>
<evidence type="ECO:0000256" key="1">
    <source>
        <dbReference type="SAM" id="MobiDB-lite"/>
    </source>
</evidence>
<keyword evidence="2" id="KW-1133">Transmembrane helix</keyword>
<feature type="transmembrane region" description="Helical" evidence="2">
    <location>
        <begin position="95"/>
        <end position="114"/>
    </location>
</feature>
<accession>A0A854Q8C5</accession>
<feature type="compositionally biased region" description="Basic and acidic residues" evidence="1">
    <location>
        <begin position="377"/>
        <end position="387"/>
    </location>
</feature>
<sequence length="456" mass="52256">MSGFLHPYLDRAMKPVCPKYLYPLFIGTQMIIFWGIILVHTRIYEEEKPHVHQIERFVQGEFEYHDEDLHAPAIWHFFVSLPFYLLGVTPTLSTLRLISLAQALLLPTIITLATNPTPSPRPSVFQRLVDAIRDPSDFGLVCGLNPLVIFMAVRFTPGLSCLLGLLLLWRLCIKENHWKGAAVAAGMGLIRAGVMFWVIFVIGWTAHEISVSDPQKLAVTKYYPYLFALAVWIGLWWQESIQFQWSGFYNITSLFSLRFVMSPLWDIYLPVMLLKCSRWIGLWALTCLFTYTVSGTTTKNQVILVDQCLPIFILRVYLLFLQRKVDADWQERRLEELEEGTGEMRSESTDAGQFPDVTLYAHGQHANQTEAEALSVPERREGEHESLLELNTGEEQRASDAEEGVIEREHTRNTEIETQEPEQRVQKMHVGRIELGWYLLSIAFGALVILLVGNNN</sequence>
<proteinExistence type="predicted"/>
<feature type="transmembrane region" description="Helical" evidence="2">
    <location>
        <begin position="222"/>
        <end position="238"/>
    </location>
</feature>
<protein>
    <recommendedName>
        <fullName evidence="5">Asparagine-linked glycosylation protein 10</fullName>
    </recommendedName>
</protein>